<evidence type="ECO:0000256" key="2">
    <source>
        <dbReference type="SAM" id="Phobius"/>
    </source>
</evidence>
<organism evidence="3 4">
    <name type="scientific">Rugosimonospora acidiphila</name>
    <dbReference type="NCBI Taxonomy" id="556531"/>
    <lineage>
        <taxon>Bacteria</taxon>
        <taxon>Bacillati</taxon>
        <taxon>Actinomycetota</taxon>
        <taxon>Actinomycetes</taxon>
        <taxon>Micromonosporales</taxon>
        <taxon>Micromonosporaceae</taxon>
        <taxon>Rugosimonospora</taxon>
    </lineage>
</organism>
<keyword evidence="4" id="KW-1185">Reference proteome</keyword>
<gene>
    <name evidence="3" type="ORF">GCM10023322_39310</name>
</gene>
<evidence type="ECO:0000256" key="1">
    <source>
        <dbReference type="SAM" id="MobiDB-lite"/>
    </source>
</evidence>
<comment type="caution">
    <text evidence="3">The sequence shown here is derived from an EMBL/GenBank/DDBJ whole genome shotgun (WGS) entry which is preliminary data.</text>
</comment>
<dbReference type="RefSeq" id="WP_345631505.1">
    <property type="nucleotide sequence ID" value="NZ_BAABJQ010000011.1"/>
</dbReference>
<dbReference type="Proteomes" id="UP001501570">
    <property type="component" value="Unassembled WGS sequence"/>
</dbReference>
<feature type="region of interest" description="Disordered" evidence="1">
    <location>
        <begin position="93"/>
        <end position="128"/>
    </location>
</feature>
<name>A0ABP9RYZ4_9ACTN</name>
<accession>A0ABP9RYZ4</accession>
<proteinExistence type="predicted"/>
<dbReference type="EMBL" id="BAABJQ010000011">
    <property type="protein sequence ID" value="GAA5188490.1"/>
    <property type="molecule type" value="Genomic_DNA"/>
</dbReference>
<evidence type="ECO:0000313" key="3">
    <source>
        <dbReference type="EMBL" id="GAA5188490.1"/>
    </source>
</evidence>
<reference evidence="4" key="1">
    <citation type="journal article" date="2019" name="Int. J. Syst. Evol. Microbiol.">
        <title>The Global Catalogue of Microorganisms (GCM) 10K type strain sequencing project: providing services to taxonomists for standard genome sequencing and annotation.</title>
        <authorList>
            <consortium name="The Broad Institute Genomics Platform"/>
            <consortium name="The Broad Institute Genome Sequencing Center for Infectious Disease"/>
            <person name="Wu L."/>
            <person name="Ma J."/>
        </authorList>
    </citation>
    <scope>NUCLEOTIDE SEQUENCE [LARGE SCALE GENOMIC DNA]</scope>
    <source>
        <strain evidence="4">JCM 18304</strain>
    </source>
</reference>
<sequence>MVNTIADNGRGRALAVLVVVAVVGLSLVAGLVLLIVNAARKPAAKANPPAIAGGSATATPGTASSPTADPATGTPQDQQDALAAAPMMSLPESAAQPAPLVTASAGPPIDVPAPTVKPGAGGPPVPTGFPETPEGAIGQLAAIDEAALSTTDVGKAHEVYTWAAMPGAVSEADWTPSAGVTSINQSMGDDAGQAIVVFQAVEGQIKGTVGADFVVACVLGEWDVTQAQLARSGAADCQRMVWSDGRWRIGPGDQPAFPSPVWPGSAESVRAGWRAFNRAA</sequence>
<keyword evidence="2" id="KW-0812">Transmembrane</keyword>
<keyword evidence="2" id="KW-1133">Transmembrane helix</keyword>
<keyword evidence="2" id="KW-0472">Membrane</keyword>
<evidence type="ECO:0000313" key="4">
    <source>
        <dbReference type="Proteomes" id="UP001501570"/>
    </source>
</evidence>
<protein>
    <submittedName>
        <fullName evidence="3">Uncharacterized protein</fullName>
    </submittedName>
</protein>
<feature type="region of interest" description="Disordered" evidence="1">
    <location>
        <begin position="45"/>
        <end position="80"/>
    </location>
</feature>
<feature type="transmembrane region" description="Helical" evidence="2">
    <location>
        <begin position="12"/>
        <end position="36"/>
    </location>
</feature>